<name>A0A4Q2T9X1_9ACTN</name>
<dbReference type="PRINTS" id="PR00420">
    <property type="entry name" value="RNGMNOXGNASE"/>
</dbReference>
<dbReference type="PANTHER" id="PTHR42685">
    <property type="entry name" value="GERANYLGERANYL DIPHOSPHATE REDUCTASE"/>
    <property type="match status" value="1"/>
</dbReference>
<dbReference type="InterPro" id="IPR050407">
    <property type="entry name" value="Geranylgeranyl_reductase"/>
</dbReference>
<dbReference type="AlphaFoldDB" id="A0A4Q2T9X1"/>
<dbReference type="OrthoDB" id="113955at2"/>
<dbReference type="SUPFAM" id="SSF51905">
    <property type="entry name" value="FAD/NAD(P)-binding domain"/>
    <property type="match status" value="1"/>
</dbReference>
<dbReference type="GO" id="GO:0071949">
    <property type="term" value="F:FAD binding"/>
    <property type="evidence" value="ECO:0007669"/>
    <property type="project" value="InterPro"/>
</dbReference>
<gene>
    <name evidence="2" type="ORF">EUA94_04525</name>
</gene>
<protein>
    <submittedName>
        <fullName evidence="2">NAD(P)/FAD-dependent oxidoreductase</fullName>
    </submittedName>
</protein>
<dbReference type="Gene3D" id="3.50.50.60">
    <property type="entry name" value="FAD/NAD(P)-binding domain"/>
    <property type="match status" value="1"/>
</dbReference>
<sequence length="348" mass="36630">MRDLVVAGGGPVGLASALHAHRAGLSVVVREPRDGPIDKACGEGLMPGAVAELADLGVHPPGRALTGIHYLDSAGRGVGATARFAAGPGRGVRRTTLHDALAAAVAAAGIPVEQRAVQDVRQLDDRVLVDGEPARYLLAADGLHSPVRRLLDLDAPAPARSRRRFGLRCHVEQAPWTSYVEVHWSPRAEAYVTPVADDLVGVAVLGEAGSRFEDLLADFPVLGERLTGTRSRVLGAGPLRQRARTRTAGRVLLVGDAAGYVDALTGEGIALGLAQARAAVDCLVADRPEHYDARARRLGLRHELLTHALLRATAHPPVRRVLVPVATRLPWLFSAAVNQLARPAGGTA</sequence>
<accession>A0A4Q2T9X1</accession>
<feature type="domain" description="FAD-binding" evidence="1">
    <location>
        <begin position="4"/>
        <end position="173"/>
    </location>
</feature>
<evidence type="ECO:0000313" key="2">
    <source>
        <dbReference type="EMBL" id="RYC13858.1"/>
    </source>
</evidence>
<reference evidence="2 3" key="1">
    <citation type="submission" date="2019-01" db="EMBL/GenBank/DDBJ databases">
        <title>Novel species of Nocardioides.</title>
        <authorList>
            <person name="Liu Q."/>
            <person name="X Y.-H."/>
        </authorList>
    </citation>
    <scope>NUCLEOTIDE SEQUENCE [LARGE SCALE GENOMIC DNA]</scope>
    <source>
        <strain evidence="2 3">HLT2-9</strain>
    </source>
</reference>
<dbReference type="Pfam" id="PF01494">
    <property type="entry name" value="FAD_binding_3"/>
    <property type="match status" value="1"/>
</dbReference>
<proteinExistence type="predicted"/>
<dbReference type="PANTHER" id="PTHR42685:SF19">
    <property type="entry name" value="POSSIBLE OXIDOREDUCTASE"/>
    <property type="match status" value="1"/>
</dbReference>
<organism evidence="2 3">
    <name type="scientific">Nocardioides zhouii</name>
    <dbReference type="NCBI Taxonomy" id="1168729"/>
    <lineage>
        <taxon>Bacteria</taxon>
        <taxon>Bacillati</taxon>
        <taxon>Actinomycetota</taxon>
        <taxon>Actinomycetes</taxon>
        <taxon>Propionibacteriales</taxon>
        <taxon>Nocardioidaceae</taxon>
        <taxon>Nocardioides</taxon>
    </lineage>
</organism>
<evidence type="ECO:0000313" key="3">
    <source>
        <dbReference type="Proteomes" id="UP000291101"/>
    </source>
</evidence>
<evidence type="ECO:0000259" key="1">
    <source>
        <dbReference type="Pfam" id="PF01494"/>
    </source>
</evidence>
<dbReference type="EMBL" id="SDWV01000003">
    <property type="protein sequence ID" value="RYC13858.1"/>
    <property type="molecule type" value="Genomic_DNA"/>
</dbReference>
<keyword evidence="3" id="KW-1185">Reference proteome</keyword>
<comment type="caution">
    <text evidence="2">The sequence shown here is derived from an EMBL/GenBank/DDBJ whole genome shotgun (WGS) entry which is preliminary data.</text>
</comment>
<dbReference type="RefSeq" id="WP_129425099.1">
    <property type="nucleotide sequence ID" value="NZ_SDWV01000003.1"/>
</dbReference>
<dbReference type="Proteomes" id="UP000291101">
    <property type="component" value="Unassembled WGS sequence"/>
</dbReference>
<dbReference type="InterPro" id="IPR036188">
    <property type="entry name" value="FAD/NAD-bd_sf"/>
</dbReference>
<dbReference type="InterPro" id="IPR002938">
    <property type="entry name" value="FAD-bd"/>
</dbReference>